<evidence type="ECO:0000256" key="2">
    <source>
        <dbReference type="ARBA" id="ARBA00022630"/>
    </source>
</evidence>
<evidence type="ECO:0000256" key="1">
    <source>
        <dbReference type="ARBA" id="ARBA00009183"/>
    </source>
</evidence>
<dbReference type="PIRSF" id="PIRSF000332">
    <property type="entry name" value="FMO"/>
    <property type="match status" value="1"/>
</dbReference>
<organism evidence="8 9">
    <name type="scientific">Tistrella bauzanensis</name>
    <dbReference type="NCBI Taxonomy" id="657419"/>
    <lineage>
        <taxon>Bacteria</taxon>
        <taxon>Pseudomonadati</taxon>
        <taxon>Pseudomonadota</taxon>
        <taxon>Alphaproteobacteria</taxon>
        <taxon>Geminicoccales</taxon>
        <taxon>Geminicoccaceae</taxon>
        <taxon>Tistrella</taxon>
    </lineage>
</organism>
<protein>
    <recommendedName>
        <fullName evidence="7">Trimethylamine monooxygenase</fullName>
        <ecNumber evidence="6">1.14.13.148</ecNumber>
    </recommendedName>
</protein>
<dbReference type="RefSeq" id="WP_188573906.1">
    <property type="nucleotide sequence ID" value="NZ_BMDZ01000001.1"/>
</dbReference>
<keyword evidence="9" id="KW-1185">Reference proteome</keyword>
<dbReference type="PANTHER" id="PTHR23023">
    <property type="entry name" value="DIMETHYLANILINE MONOOXYGENASE"/>
    <property type="match status" value="1"/>
</dbReference>
<dbReference type="InterPro" id="IPR036188">
    <property type="entry name" value="FAD/NAD-bd_sf"/>
</dbReference>
<dbReference type="Pfam" id="PF00743">
    <property type="entry name" value="FMO-like"/>
    <property type="match status" value="2"/>
</dbReference>
<gene>
    <name evidence="8" type="ORF">GCM10011505_00050</name>
</gene>
<dbReference type="SUPFAM" id="SSF51905">
    <property type="entry name" value="FAD/NAD(P)-binding domain"/>
    <property type="match status" value="2"/>
</dbReference>
<dbReference type="EC" id="1.14.13.148" evidence="6"/>
<keyword evidence="5" id="KW-0560">Oxidoreductase</keyword>
<evidence type="ECO:0000313" key="9">
    <source>
        <dbReference type="Proteomes" id="UP000603352"/>
    </source>
</evidence>
<evidence type="ECO:0000256" key="3">
    <source>
        <dbReference type="ARBA" id="ARBA00022827"/>
    </source>
</evidence>
<dbReference type="PRINTS" id="PR00370">
    <property type="entry name" value="FMOXYGENASE"/>
</dbReference>
<keyword evidence="2" id="KW-0285">Flavoprotein</keyword>
<dbReference type="Gene3D" id="3.50.50.60">
    <property type="entry name" value="FAD/NAD(P)-binding domain"/>
    <property type="match status" value="3"/>
</dbReference>
<dbReference type="EMBL" id="BMDZ01000001">
    <property type="protein sequence ID" value="GGB22846.1"/>
    <property type="molecule type" value="Genomic_DNA"/>
</dbReference>
<comment type="caution">
    <text evidence="8">The sequence shown here is derived from an EMBL/GenBank/DDBJ whole genome shotgun (WGS) entry which is preliminary data.</text>
</comment>
<keyword evidence="3" id="KW-0274">FAD</keyword>
<evidence type="ECO:0000313" key="8">
    <source>
        <dbReference type="EMBL" id="GGB22846.1"/>
    </source>
</evidence>
<comment type="similarity">
    <text evidence="1">Belongs to the FMO family.</text>
</comment>
<keyword evidence="4" id="KW-0521">NADP</keyword>
<dbReference type="InterPro" id="IPR000960">
    <property type="entry name" value="Flavin_mOase"/>
</dbReference>
<sequence length="520" mass="55605">MGRGIAIIGAGPAGLAALKAAQEEGLEAVAFEARTECGGLWSPDDGLVWRSLKTNLSRYTCGFSDHPHDPDSGLFPSAARMAAYLHGYARAHDLTGRIRHGHRVVAVTRAGAGWRLIADAGGRMVEYLADGVIVASGVFAQAALPPGVTVAADGHISHAASYRGPEGFAGRRVVVVGGAFSGADIAAEISGCAADTVMLIRRPAWYVPRLVPVPQAMMNHTNPAQPPPRLPPPRLPMDLVVNARAEAARVRGLSPAVIAAERHAWLRDIVGDQGLLHPLLQVPDDGRLAPMVISDAVPDAIRSGRLRVMTAAQFDARRMVLHDGRHDLPVDDVIYATGYAPRLEMLPADIRAAVGYDPDDRLQPVLLAQTVFPDGISGVAFVGMYRGPYFGVMELQARWAAGVLSGRLPAPDRPAMERAMAVERAIRDQRPRPQFPHADYPDMCDALAARLDVMPDLEQTTALGRFLWQGPVLPAHYRLRGAHARPAGARAVIAEVAALFGHDLSPQPVDPSSSAQQRSL</sequence>
<dbReference type="InterPro" id="IPR020946">
    <property type="entry name" value="Flavin_mOase-like"/>
</dbReference>
<evidence type="ECO:0000256" key="4">
    <source>
        <dbReference type="ARBA" id="ARBA00022857"/>
    </source>
</evidence>
<dbReference type="Proteomes" id="UP000603352">
    <property type="component" value="Unassembled WGS sequence"/>
</dbReference>
<accession>A0ABQ1I7D0</accession>
<name>A0ABQ1I7D0_9PROT</name>
<evidence type="ECO:0000256" key="7">
    <source>
        <dbReference type="ARBA" id="ARBA00035159"/>
    </source>
</evidence>
<evidence type="ECO:0000256" key="6">
    <source>
        <dbReference type="ARBA" id="ARBA00034528"/>
    </source>
</evidence>
<proteinExistence type="inferred from homology"/>
<dbReference type="InterPro" id="IPR050346">
    <property type="entry name" value="FMO-like"/>
</dbReference>
<reference evidence="9" key="1">
    <citation type="journal article" date="2019" name="Int. J. Syst. Evol. Microbiol.">
        <title>The Global Catalogue of Microorganisms (GCM) 10K type strain sequencing project: providing services to taxonomists for standard genome sequencing and annotation.</title>
        <authorList>
            <consortium name="The Broad Institute Genomics Platform"/>
            <consortium name="The Broad Institute Genome Sequencing Center for Infectious Disease"/>
            <person name="Wu L."/>
            <person name="Ma J."/>
        </authorList>
    </citation>
    <scope>NUCLEOTIDE SEQUENCE [LARGE SCALE GENOMIC DNA]</scope>
    <source>
        <strain evidence="9">CGMCC 1.10188</strain>
    </source>
</reference>
<evidence type="ECO:0000256" key="5">
    <source>
        <dbReference type="ARBA" id="ARBA00023002"/>
    </source>
</evidence>